<dbReference type="Pfam" id="PF01926">
    <property type="entry name" value="MMR_HSR1"/>
    <property type="match status" value="1"/>
</dbReference>
<dbReference type="Pfam" id="PF10396">
    <property type="entry name" value="TrmE_N"/>
    <property type="match status" value="1"/>
</dbReference>
<dbReference type="OrthoDB" id="9805918at2"/>
<keyword evidence="6" id="KW-0460">Magnesium</keyword>
<proteinExistence type="inferred from homology"/>
<dbReference type="SUPFAM" id="SSF103025">
    <property type="entry name" value="Folate-binding domain"/>
    <property type="match status" value="1"/>
</dbReference>
<feature type="binding site" evidence="6">
    <location>
        <begin position="242"/>
        <end position="248"/>
    </location>
    <ligand>
        <name>GTP</name>
        <dbReference type="ChEBI" id="CHEBI:37565"/>
    </ligand>
</feature>
<dbReference type="SUPFAM" id="SSF52540">
    <property type="entry name" value="P-loop containing nucleoside triphosphate hydrolases"/>
    <property type="match status" value="1"/>
</dbReference>
<evidence type="ECO:0000313" key="8">
    <source>
        <dbReference type="Proteomes" id="UP000064920"/>
    </source>
</evidence>
<accession>A0A0P0AAD4</accession>
<dbReference type="InterPro" id="IPR027368">
    <property type="entry name" value="MnmE_dom2"/>
</dbReference>
<comment type="function">
    <text evidence="6">Exhibits a very high intrinsic GTPase hydrolysis rate. Involved in the addition of a carboxymethylaminomethyl (cmnm) group at the wobble position (U34) of certain tRNAs, forming tRNA-cmnm(5)s(2)U34.</text>
</comment>
<name>A0A0P0AAD4_9RHOB</name>
<comment type="cofactor">
    <cofactor evidence="6">
        <name>K(+)</name>
        <dbReference type="ChEBI" id="CHEBI:29103"/>
    </cofactor>
    <text evidence="6">Binds 1 potassium ion per subunit.</text>
</comment>
<evidence type="ECO:0000256" key="3">
    <source>
        <dbReference type="ARBA" id="ARBA00022741"/>
    </source>
</evidence>
<dbReference type="InterPro" id="IPR027417">
    <property type="entry name" value="P-loop_NTPase"/>
</dbReference>
<dbReference type="InterPro" id="IPR003593">
    <property type="entry name" value="AAA+_ATPase"/>
</dbReference>
<gene>
    <name evidence="6" type="primary">mnmE</name>
    <name evidence="6" type="synonym">trmE</name>
    <name evidence="7" type="ORF">IMCC12053_1774</name>
</gene>
<feature type="binding site" evidence="6">
    <location>
        <position position="244"/>
    </location>
    <ligand>
        <name>K(+)</name>
        <dbReference type="ChEBI" id="CHEBI:29103"/>
    </ligand>
</feature>
<dbReference type="NCBIfam" id="NF003661">
    <property type="entry name" value="PRK05291.1-3"/>
    <property type="match status" value="1"/>
</dbReference>
<dbReference type="EMBL" id="CP012023">
    <property type="protein sequence ID" value="ALI55721.1"/>
    <property type="molecule type" value="Genomic_DNA"/>
</dbReference>
<dbReference type="InterPro" id="IPR018948">
    <property type="entry name" value="GTP-bd_TrmE_N"/>
</dbReference>
<dbReference type="GO" id="GO:0030488">
    <property type="term" value="P:tRNA methylation"/>
    <property type="evidence" value="ECO:0007669"/>
    <property type="project" value="TreeGrafter"/>
</dbReference>
<protein>
    <recommendedName>
        <fullName evidence="6">tRNA modification GTPase MnmE</fullName>
        <ecNumber evidence="6">3.6.-.-</ecNumber>
    </recommendedName>
</protein>
<evidence type="ECO:0000256" key="6">
    <source>
        <dbReference type="HAMAP-Rule" id="MF_00379"/>
    </source>
</evidence>
<sequence length="429" mass="45828">MDTIYAEATARGKAGVSVVRISGPLAFSAVKSLCGSVPTLRLTSLRVLKDSHGEVLDEALVICFSHGASFTGEQSAELHLHGSIAIVKSVLFELSLIKGLRHAEAGEFTRRALENDRLDLTQVEGLADLISSETEAQRKQAMRVFSGAIGKSVDVWRKSLIRAAALIEATIDFADEEVPVDVSPEVLDLLAGVISDLKREISGFKISERIREGFEVAIVGPPNIGKSTLLNALAGRDAAITSEVAGTTRDVIEVRMELDGLPVTILDTAGLRDTDDVVESIGIERARARANQADLRVILVQNHESEADILPESGDLVLVGKDDNGEFGELSISGQSGHGVSRLVAHVSSVLSERTAGAALATRERHRIAMELAVASLESAQSEIVLVSDRTEIAAEFLRSAIYDLDCLVGRIDVEAVLGEIFSSFCIGK</sequence>
<dbReference type="NCBIfam" id="TIGR00231">
    <property type="entry name" value="small_GTP"/>
    <property type="match status" value="1"/>
</dbReference>
<dbReference type="GO" id="GO:0003924">
    <property type="term" value="F:GTPase activity"/>
    <property type="evidence" value="ECO:0007669"/>
    <property type="project" value="UniProtKB-UniRule"/>
</dbReference>
<dbReference type="PANTHER" id="PTHR42714:SF2">
    <property type="entry name" value="TRNA MODIFICATION GTPASE GTPBP3, MITOCHONDRIAL"/>
    <property type="match status" value="1"/>
</dbReference>
<keyword evidence="8" id="KW-1185">Reference proteome</keyword>
<dbReference type="Gene3D" id="3.30.1360.120">
    <property type="entry name" value="Probable tRNA modification gtpase trme, domain 1"/>
    <property type="match status" value="1"/>
</dbReference>
<evidence type="ECO:0000256" key="5">
    <source>
        <dbReference type="ARBA" id="ARBA00023134"/>
    </source>
</evidence>
<dbReference type="Pfam" id="PF12631">
    <property type="entry name" value="MnmE_helical"/>
    <property type="match status" value="1"/>
</dbReference>
<feature type="binding site" evidence="6">
    <location>
        <begin position="267"/>
        <end position="270"/>
    </location>
    <ligand>
        <name>GTP</name>
        <dbReference type="ChEBI" id="CHEBI:37565"/>
    </ligand>
</feature>
<feature type="binding site" evidence="6">
    <location>
        <position position="247"/>
    </location>
    <ligand>
        <name>K(+)</name>
        <dbReference type="ChEBI" id="CHEBI:29103"/>
    </ligand>
</feature>
<dbReference type="PROSITE" id="PS51709">
    <property type="entry name" value="G_TRME"/>
    <property type="match status" value="1"/>
</dbReference>
<feature type="binding site" evidence="6">
    <location>
        <position position="77"/>
    </location>
    <ligand>
        <name>(6S)-5-formyl-5,6,7,8-tetrahydrofolate</name>
        <dbReference type="ChEBI" id="CHEBI:57457"/>
    </ligand>
</feature>
<keyword evidence="2 6" id="KW-0819">tRNA processing</keyword>
<dbReference type="RefSeq" id="WP_062218124.1">
    <property type="nucleotide sequence ID" value="NZ_CP012023.1"/>
</dbReference>
<feature type="binding site" evidence="6">
    <location>
        <position position="429"/>
    </location>
    <ligand>
        <name>(6S)-5-formyl-5,6,7,8-tetrahydrofolate</name>
        <dbReference type="ChEBI" id="CHEBI:57457"/>
    </ligand>
</feature>
<dbReference type="InterPro" id="IPR027266">
    <property type="entry name" value="TrmE/GcvT-like"/>
</dbReference>
<reference evidence="8" key="1">
    <citation type="submission" date="2015-05" db="EMBL/GenBank/DDBJ databases">
        <authorList>
            <person name="Oh H.-M."/>
            <person name="Yang J.-A."/>
            <person name="Cho J.-C."/>
            <person name="Kang I."/>
        </authorList>
    </citation>
    <scope>NUCLEOTIDE SEQUENCE [LARGE SCALE GENOMIC DNA]</scope>
    <source>
        <strain evidence="8">IMCC 12053</strain>
    </source>
</reference>
<dbReference type="AlphaFoldDB" id="A0A0P0AAD4"/>
<dbReference type="STRING" id="1397108.IMCC12053_1774"/>
<keyword evidence="5 6" id="KW-0342">GTP-binding</keyword>
<dbReference type="PANTHER" id="PTHR42714">
    <property type="entry name" value="TRNA MODIFICATION GTPASE GTPBP3"/>
    <property type="match status" value="1"/>
</dbReference>
<dbReference type="Gene3D" id="3.40.50.300">
    <property type="entry name" value="P-loop containing nucleotide triphosphate hydrolases"/>
    <property type="match status" value="1"/>
</dbReference>
<evidence type="ECO:0000256" key="4">
    <source>
        <dbReference type="ARBA" id="ARBA00022958"/>
    </source>
</evidence>
<evidence type="ECO:0000256" key="2">
    <source>
        <dbReference type="ARBA" id="ARBA00022694"/>
    </source>
</evidence>
<dbReference type="SUPFAM" id="SSF116878">
    <property type="entry name" value="TrmE connector domain"/>
    <property type="match status" value="1"/>
</dbReference>
<organism evidence="7 8">
    <name type="scientific">Celeribacter marinus</name>
    <dbReference type="NCBI Taxonomy" id="1397108"/>
    <lineage>
        <taxon>Bacteria</taxon>
        <taxon>Pseudomonadati</taxon>
        <taxon>Pseudomonadota</taxon>
        <taxon>Alphaproteobacteria</taxon>
        <taxon>Rhodobacterales</taxon>
        <taxon>Roseobacteraceae</taxon>
        <taxon>Celeribacter</taxon>
    </lineage>
</organism>
<keyword evidence="6" id="KW-0479">Metal-binding</keyword>
<dbReference type="GO" id="GO:0005737">
    <property type="term" value="C:cytoplasm"/>
    <property type="evidence" value="ECO:0007669"/>
    <property type="project" value="UniProtKB-SubCell"/>
</dbReference>
<dbReference type="EC" id="3.6.-.-" evidence="6"/>
<feature type="binding site" evidence="6">
    <location>
        <position position="223"/>
    </location>
    <ligand>
        <name>K(+)</name>
        <dbReference type="ChEBI" id="CHEBI:29103"/>
    </ligand>
</feature>
<dbReference type="GO" id="GO:0005525">
    <property type="term" value="F:GTP binding"/>
    <property type="evidence" value="ECO:0007669"/>
    <property type="project" value="UniProtKB-UniRule"/>
</dbReference>
<dbReference type="InterPro" id="IPR031168">
    <property type="entry name" value="G_TrmE"/>
</dbReference>
<keyword evidence="4 6" id="KW-0630">Potassium</keyword>
<dbReference type="InterPro" id="IPR004520">
    <property type="entry name" value="GTPase_MnmE"/>
</dbReference>
<dbReference type="PATRIC" id="fig|1397108.4.peg.1811"/>
<keyword evidence="6" id="KW-0963">Cytoplasm</keyword>
<keyword evidence="6" id="KW-0378">Hydrolase</keyword>
<comment type="subcellular location">
    <subcellularLocation>
        <location evidence="6">Cytoplasm</location>
    </subcellularLocation>
</comment>
<dbReference type="Proteomes" id="UP000064920">
    <property type="component" value="Chromosome"/>
</dbReference>
<dbReference type="GO" id="GO:0046872">
    <property type="term" value="F:metal ion binding"/>
    <property type="evidence" value="ECO:0007669"/>
    <property type="project" value="UniProtKB-KW"/>
</dbReference>
<comment type="subunit">
    <text evidence="6">Homodimer. Heterotetramer of two MnmE and two MnmG subunits.</text>
</comment>
<feature type="binding site" evidence="6">
    <location>
        <position position="248"/>
    </location>
    <ligand>
        <name>Mg(2+)</name>
        <dbReference type="ChEBI" id="CHEBI:18420"/>
    </ligand>
</feature>
<dbReference type="SMART" id="SM00382">
    <property type="entry name" value="AAA"/>
    <property type="match status" value="1"/>
</dbReference>
<dbReference type="HAMAP" id="MF_00379">
    <property type="entry name" value="GTPase_MnmE"/>
    <property type="match status" value="1"/>
</dbReference>
<comment type="caution">
    <text evidence="6">Lacks conserved residue(s) required for the propagation of feature annotation.</text>
</comment>
<dbReference type="InterPro" id="IPR005225">
    <property type="entry name" value="Small_GTP-bd"/>
</dbReference>
<keyword evidence="3 6" id="KW-0547">Nucleotide-binding</keyword>
<dbReference type="GO" id="GO:0002098">
    <property type="term" value="P:tRNA wobble uridine modification"/>
    <property type="evidence" value="ECO:0007669"/>
    <property type="project" value="TreeGrafter"/>
</dbReference>
<evidence type="ECO:0000313" key="7">
    <source>
        <dbReference type="EMBL" id="ALI55721.1"/>
    </source>
</evidence>
<dbReference type="CDD" id="cd14858">
    <property type="entry name" value="TrmE_N"/>
    <property type="match status" value="1"/>
</dbReference>
<dbReference type="InterPro" id="IPR006073">
    <property type="entry name" value="GTP-bd"/>
</dbReference>
<comment type="similarity">
    <text evidence="1 6">Belongs to the TRAFAC class TrmE-Era-EngA-EngB-Septin-like GTPase superfamily. TrmE GTPase family.</text>
</comment>
<feature type="binding site" evidence="6">
    <location>
        <position position="242"/>
    </location>
    <ligand>
        <name>K(+)</name>
        <dbReference type="ChEBI" id="CHEBI:29103"/>
    </ligand>
</feature>
<dbReference type="KEGG" id="cmar:IMCC12053_1774"/>
<dbReference type="CDD" id="cd04164">
    <property type="entry name" value="trmE"/>
    <property type="match status" value="1"/>
</dbReference>
<feature type="binding site" evidence="6">
    <location>
        <position position="117"/>
    </location>
    <ligand>
        <name>(6S)-5-formyl-5,6,7,8-tetrahydrofolate</name>
        <dbReference type="ChEBI" id="CHEBI:57457"/>
    </ligand>
</feature>
<dbReference type="Gene3D" id="1.20.120.430">
    <property type="entry name" value="tRNA modification GTPase MnmE domain 2"/>
    <property type="match status" value="1"/>
</dbReference>
<dbReference type="InterPro" id="IPR025867">
    <property type="entry name" value="MnmE_helical"/>
</dbReference>
<evidence type="ECO:0000256" key="1">
    <source>
        <dbReference type="ARBA" id="ARBA00011043"/>
    </source>
</evidence>
<feature type="binding site" evidence="6">
    <location>
        <position position="227"/>
    </location>
    <ligand>
        <name>Mg(2+)</name>
        <dbReference type="ChEBI" id="CHEBI:18420"/>
    </ligand>
</feature>
<feature type="binding site" evidence="6">
    <location>
        <position position="20"/>
    </location>
    <ligand>
        <name>(6S)-5-formyl-5,6,7,8-tetrahydrofolate</name>
        <dbReference type="ChEBI" id="CHEBI:57457"/>
    </ligand>
</feature>